<accession>A0ABY4CC95</accession>
<sequence length="224" mass="24570">MKYRLGLLAFLSFVVQTNISEAKEIPVQARFFFGNSTIDPEQLNTAVEAQGIKKFESAMQFGVEVTYPVLKYLDFGVRYTKHSQTNTEDTDNIITEYSTKIDQDGVLLVGRVPILREGIFRVDAFAGFGGTNTTVTVKSATQDGEYTRKEAEGWFSTPYAAYGVSAGIGYKQLYLMFEGGMEINKVSGFTRAGSVSANMDEVDLSGSYFTIGIMLDGIPGTIGK</sequence>
<evidence type="ECO:0000313" key="1">
    <source>
        <dbReference type="EMBL" id="UOF02463.1"/>
    </source>
</evidence>
<evidence type="ECO:0008006" key="3">
    <source>
        <dbReference type="Google" id="ProtNLM"/>
    </source>
</evidence>
<dbReference type="EMBL" id="CP093442">
    <property type="protein sequence ID" value="UOF02463.1"/>
    <property type="molecule type" value="Genomic_DNA"/>
</dbReference>
<reference evidence="1" key="1">
    <citation type="submission" date="2022-03" db="EMBL/GenBank/DDBJ databases">
        <title>Genome Identification and Characterization of new species Bdellovibrio reynosense LBG001 sp. nov. from a Mexico soil sample.</title>
        <authorList>
            <person name="Camilli A."/>
            <person name="Ajao Y."/>
            <person name="Guo X."/>
        </authorList>
    </citation>
    <scope>NUCLEOTIDE SEQUENCE</scope>
    <source>
        <strain evidence="1">LBG001</strain>
    </source>
</reference>
<keyword evidence="2" id="KW-1185">Reference proteome</keyword>
<dbReference type="Proteomes" id="UP000830116">
    <property type="component" value="Chromosome"/>
</dbReference>
<name>A0ABY4CC95_9BACT</name>
<evidence type="ECO:0000313" key="2">
    <source>
        <dbReference type="Proteomes" id="UP000830116"/>
    </source>
</evidence>
<proteinExistence type="predicted"/>
<protein>
    <recommendedName>
        <fullName evidence="3">Outer membrane protein beta-barrel domain-containing protein</fullName>
    </recommendedName>
</protein>
<gene>
    <name evidence="1" type="ORF">MNR06_05805</name>
</gene>
<organism evidence="1 2">
    <name type="scientific">Bdellovibrio reynosensis</name>
    <dbReference type="NCBI Taxonomy" id="2835041"/>
    <lineage>
        <taxon>Bacteria</taxon>
        <taxon>Pseudomonadati</taxon>
        <taxon>Bdellovibrionota</taxon>
        <taxon>Bdellovibrionia</taxon>
        <taxon>Bdellovibrionales</taxon>
        <taxon>Pseudobdellovibrionaceae</taxon>
        <taxon>Bdellovibrio</taxon>
    </lineage>
</organism>
<dbReference type="RefSeq" id="WP_243539972.1">
    <property type="nucleotide sequence ID" value="NZ_CP093442.1"/>
</dbReference>